<sequence>MVDSLPPANADLCPYCSLDQNPDLDHFLPKAPFPEFSLHGPNLIPICTPCNRKKLNAYKDANGDRIFLNPAFEPSIDASILEATIAYPAQKAFVSYKINDHGLLPPGERAIAHRHFRRLGLAGRYQRRAHGFLASLKLGLAGKSLAVKQQTLQRKVDVAHEGRPLNDWEAALAQAIQTDFQAMLSWLDGPL</sequence>
<name>A0A1C3Y3T5_9HYPH</name>
<evidence type="ECO:0000313" key="2">
    <source>
        <dbReference type="Proteomes" id="UP000198723"/>
    </source>
</evidence>
<proteinExistence type="predicted"/>
<dbReference type="Proteomes" id="UP000198723">
    <property type="component" value="Unassembled WGS sequence"/>
</dbReference>
<dbReference type="EMBL" id="FMAJ01000006">
    <property type="protein sequence ID" value="SCB59111.1"/>
    <property type="molecule type" value="Genomic_DNA"/>
</dbReference>
<dbReference type="STRING" id="1138170.GA0061105_106157"/>
<dbReference type="InterPro" id="IPR003615">
    <property type="entry name" value="HNH_nuc"/>
</dbReference>
<dbReference type="CDD" id="cd00085">
    <property type="entry name" value="HNHc"/>
    <property type="match status" value="1"/>
</dbReference>
<gene>
    <name evidence="1" type="ORF">GA0061105_106157</name>
</gene>
<reference evidence="1 2" key="1">
    <citation type="submission" date="2016-08" db="EMBL/GenBank/DDBJ databases">
        <authorList>
            <person name="Seilhamer J.J."/>
        </authorList>
    </citation>
    <scope>NUCLEOTIDE SEQUENCE [LARGE SCALE GENOMIC DNA]</scope>
    <source>
        <strain evidence="1 2">HBR26</strain>
    </source>
</reference>
<accession>A0A1C3Y3T5</accession>
<dbReference type="AlphaFoldDB" id="A0A1C3Y3T5"/>
<organism evidence="1 2">
    <name type="scientific">Rhizobium aethiopicum</name>
    <dbReference type="NCBI Taxonomy" id="1138170"/>
    <lineage>
        <taxon>Bacteria</taxon>
        <taxon>Pseudomonadati</taxon>
        <taxon>Pseudomonadota</taxon>
        <taxon>Alphaproteobacteria</taxon>
        <taxon>Hyphomicrobiales</taxon>
        <taxon>Rhizobiaceae</taxon>
        <taxon>Rhizobium/Agrobacterium group</taxon>
        <taxon>Rhizobium</taxon>
    </lineage>
</organism>
<evidence type="ECO:0000313" key="1">
    <source>
        <dbReference type="EMBL" id="SCB59111.1"/>
    </source>
</evidence>
<evidence type="ECO:0008006" key="3">
    <source>
        <dbReference type="Google" id="ProtNLM"/>
    </source>
</evidence>
<dbReference type="Gene3D" id="1.10.30.50">
    <property type="match status" value="1"/>
</dbReference>
<protein>
    <recommendedName>
        <fullName evidence="3">HNH endonuclease</fullName>
    </recommendedName>
</protein>